<feature type="domain" description="DUF1553" evidence="2">
    <location>
        <begin position="578"/>
        <end position="805"/>
    </location>
</feature>
<evidence type="ECO:0000313" key="4">
    <source>
        <dbReference type="Proteomes" id="UP000008631"/>
    </source>
</evidence>
<proteinExistence type="predicted"/>
<dbReference type="SUPFAM" id="SSF49373">
    <property type="entry name" value="Invasin/intimin cell-adhesion fragments"/>
    <property type="match status" value="1"/>
</dbReference>
<keyword evidence="4" id="KW-1185">Reference proteome</keyword>
<reference evidence="3 4" key="2">
    <citation type="journal article" date="2011" name="Stand. Genomic Sci.">
        <title>Complete genome sequence of Isosphaera pallida type strain (IS1B).</title>
        <authorList>
            <consortium name="US DOE Joint Genome Institute (JGI-PGF)"/>
            <person name="Goker M."/>
            <person name="Cleland D."/>
            <person name="Saunders E."/>
            <person name="Lapidus A."/>
            <person name="Nolan M."/>
            <person name="Lucas S."/>
            <person name="Hammon N."/>
            <person name="Deshpande S."/>
            <person name="Cheng J.F."/>
            <person name="Tapia R."/>
            <person name="Han C."/>
            <person name="Goodwin L."/>
            <person name="Pitluck S."/>
            <person name="Liolios K."/>
            <person name="Pagani I."/>
            <person name="Ivanova N."/>
            <person name="Mavromatis K."/>
            <person name="Pati A."/>
            <person name="Chen A."/>
            <person name="Palaniappan K."/>
            <person name="Land M."/>
            <person name="Hauser L."/>
            <person name="Chang Y.J."/>
            <person name="Jeffries C.D."/>
            <person name="Detter J.C."/>
            <person name="Beck B."/>
            <person name="Woyke T."/>
            <person name="Bristow J."/>
            <person name="Eisen J.A."/>
            <person name="Markowitz V."/>
            <person name="Hugenholtz P."/>
            <person name="Kyrpides N.C."/>
            <person name="Klenk H.P."/>
        </authorList>
    </citation>
    <scope>NUCLEOTIDE SEQUENCE [LARGE SCALE GENOMIC DNA]</scope>
    <source>
        <strain evidence="4">ATCC 43644 / DSM 9630 / IS1B</strain>
    </source>
</reference>
<dbReference type="InterPro" id="IPR022655">
    <property type="entry name" value="DUF1553"/>
</dbReference>
<dbReference type="OrthoDB" id="289126at2"/>
<protein>
    <recommendedName>
        <fullName evidence="5">BIG2 domain-containing protein</fullName>
    </recommendedName>
</protein>
<dbReference type="PANTHER" id="PTHR35889">
    <property type="entry name" value="CYCLOINULO-OLIGOSACCHARIDE FRUCTANOTRANSFERASE-RELATED"/>
    <property type="match status" value="1"/>
</dbReference>
<dbReference type="Pfam" id="PF07583">
    <property type="entry name" value="PSCyt2"/>
    <property type="match status" value="1"/>
</dbReference>
<accession>E8QXS1</accession>
<reference key="1">
    <citation type="submission" date="2010-11" db="EMBL/GenBank/DDBJ databases">
        <title>The complete sequence of chromosome of Isophaera pallida ATCC 43644.</title>
        <authorList>
            <consortium name="US DOE Joint Genome Institute (JGI-PGF)"/>
            <person name="Lucas S."/>
            <person name="Copeland A."/>
            <person name="Lapidus A."/>
            <person name="Bruce D."/>
            <person name="Goodwin L."/>
            <person name="Pitluck S."/>
            <person name="Kyrpides N."/>
            <person name="Mavromatis K."/>
            <person name="Pagani I."/>
            <person name="Ivanova N."/>
            <person name="Saunders E."/>
            <person name="Brettin T."/>
            <person name="Detter J.C."/>
            <person name="Han C."/>
            <person name="Tapia R."/>
            <person name="Land M."/>
            <person name="Hauser L."/>
            <person name="Markowitz V."/>
            <person name="Cheng J.-F."/>
            <person name="Hugenholtz P."/>
            <person name="Woyke T."/>
            <person name="Wu D."/>
            <person name="Eisen J.A."/>
        </authorList>
    </citation>
    <scope>NUCLEOTIDE SEQUENCE</scope>
    <source>
        <strain>ATCC 43644</strain>
    </source>
</reference>
<dbReference type="RefSeq" id="WP_013566396.1">
    <property type="nucleotide sequence ID" value="NC_014962.1"/>
</dbReference>
<dbReference type="EMBL" id="CP002353">
    <property type="protein sequence ID" value="ADV64108.1"/>
    <property type="molecule type" value="Genomic_DNA"/>
</dbReference>
<dbReference type="Proteomes" id="UP000008631">
    <property type="component" value="Chromosome"/>
</dbReference>
<dbReference type="InParanoid" id="E8QXS1"/>
<dbReference type="InterPro" id="IPR008964">
    <property type="entry name" value="Invasin/intimin_cell_adhesion"/>
</dbReference>
<dbReference type="PANTHER" id="PTHR35889:SF3">
    <property type="entry name" value="F-BOX DOMAIN-CONTAINING PROTEIN"/>
    <property type="match status" value="1"/>
</dbReference>
<dbReference type="KEGG" id="ipa:Isop_3551"/>
<dbReference type="HOGENOM" id="CLU_005632_0_0_0"/>
<dbReference type="eggNOG" id="COG5492">
    <property type="taxonomic scope" value="Bacteria"/>
</dbReference>
<dbReference type="STRING" id="575540.Isop_3551"/>
<organism evidence="3 4">
    <name type="scientific">Isosphaera pallida (strain ATCC 43644 / DSM 9630 / IS1B)</name>
    <dbReference type="NCBI Taxonomy" id="575540"/>
    <lineage>
        <taxon>Bacteria</taxon>
        <taxon>Pseudomonadati</taxon>
        <taxon>Planctomycetota</taxon>
        <taxon>Planctomycetia</taxon>
        <taxon>Isosphaerales</taxon>
        <taxon>Isosphaeraceae</taxon>
        <taxon>Isosphaera</taxon>
    </lineage>
</organism>
<dbReference type="AlphaFoldDB" id="E8QXS1"/>
<dbReference type="InterPro" id="IPR011444">
    <property type="entry name" value="DUF1549"/>
</dbReference>
<dbReference type="Gene3D" id="2.60.40.1080">
    <property type="match status" value="2"/>
</dbReference>
<sequence length="833" mass="91257">MATTTARRGIILGLVLGLALAFGWSPRCATASPSPGAPELELWAGSSGVARLVGPRSSARFLLTERLPDGAMADRTDEAVWSVADPSIAAVNAWGRVTPVADGSTEVTARWGGVERRATVEVVGVASPGTHSHPRDVPVSFRLEVIPTLSQANCNMGACHGTPTGKGGFRLSLRGYLPAEDHVVLTREAGMRRVNPFAPETSLILTKPLGDVPHDGGVRLQRDGLAHRLLSRWIAQGMPDDPEAVKPVALRITPGERTLHAPNVAQRLAVEAVFPDGTIRDVTDLCYFDVSRPDLAEVSADGQARFRNRGEAAVIAHYLDLVAIARLTHLVEVPGFTPTPVPNDSLVDRAVFAKLNRMRIPPSPEAEDHVFVRRLALDLLGRLPTPEEVAEFENDPRPDRHARLVDRFVERPEFADFWGLKLADVLRANSRLLQPKGARALARWLRDRVAADTPMNQVAAELVTASGSTFANPAANYYRVSRDVEAAVETTAQLWLGVRIQCAKCHNHPFERWTQDDYYGFAAFFARIGRKPGGLGGDEVIFAQDGGEVIQPRTGRVMPPKALGGPVLADGGDQPSDRRARLAAWLTREDNPFFARMMVNRVWYHVMGRGIVEPVDDFRDSNPPVNDQLLDDLEASFIQSHFSLKHLVRTIASSRTYRLSAEATELNAGDDLYFSKAVRKLLPAEVLLDAISTLTDSPTVFPNQPPGTRAVQLAEEGLDDPFLKTFGKPARELACECERESDSNLSQALQLIGGETVHAKLRDDAGRMARLAESDLSAEAIVEQLYRIALSRPPSDYELATATRHLVEAQDRRAAVEDLGWVLINSKEFLFRH</sequence>
<name>E8QXS1_ISOPI</name>
<feature type="domain" description="DUF1549" evidence="1">
    <location>
        <begin position="347"/>
        <end position="528"/>
    </location>
</feature>
<evidence type="ECO:0000313" key="3">
    <source>
        <dbReference type="EMBL" id="ADV64108.1"/>
    </source>
</evidence>
<evidence type="ECO:0008006" key="5">
    <source>
        <dbReference type="Google" id="ProtNLM"/>
    </source>
</evidence>
<evidence type="ECO:0000259" key="1">
    <source>
        <dbReference type="Pfam" id="PF07583"/>
    </source>
</evidence>
<evidence type="ECO:0000259" key="2">
    <source>
        <dbReference type="Pfam" id="PF07587"/>
    </source>
</evidence>
<gene>
    <name evidence="3" type="ordered locus">Isop_3551</name>
</gene>
<dbReference type="Pfam" id="PF07587">
    <property type="entry name" value="PSD1"/>
    <property type="match status" value="1"/>
</dbReference>